<organism evidence="4 5">
    <name type="scientific">Rhodothermus marinus (strain ATCC 43812 / DSM 4252 / R-10)</name>
    <name type="common">Rhodothermus obamensis</name>
    <dbReference type="NCBI Taxonomy" id="518766"/>
    <lineage>
        <taxon>Bacteria</taxon>
        <taxon>Pseudomonadati</taxon>
        <taxon>Rhodothermota</taxon>
        <taxon>Rhodothermia</taxon>
        <taxon>Rhodothermales</taxon>
        <taxon>Rhodothermaceae</taxon>
        <taxon>Rhodothermus</taxon>
    </lineage>
</organism>
<dbReference type="eggNOG" id="ENOG5030IQD">
    <property type="taxonomic scope" value="Bacteria"/>
</dbReference>
<dbReference type="KEGG" id="rmr:Rmar_0213"/>
<evidence type="ECO:0000256" key="1">
    <source>
        <dbReference type="ARBA" id="ARBA00022987"/>
    </source>
</evidence>
<evidence type="ECO:0000313" key="4">
    <source>
        <dbReference type="EMBL" id="ACY47119.1"/>
    </source>
</evidence>
<dbReference type="AlphaFoldDB" id="D0MD09"/>
<dbReference type="HOGENOM" id="CLU_927116_0_0_10"/>
<sequence length="300" mass="34298">MRMNPEKPALRWHFPEEEILQLTEASRQEALAQARAWLKQWWLEAILQQIGRYLEPIPAPEEQVYYVYGVTWAGLSVQGPEPLEAIPFRNLQALVRRVPAHEYGLDVIRQRLQDTEWVREQLRAHHRLLAALQLEGPLLPLRFGTICPEKAHVEALLEANYEDFCATLALLHGRQEWTLRLGADRARLKEAIALVHGTRPDDPSLEAEADRLLQMAAEHCHQTLSALADRSEIHQLDVRQRPVLRAAYLVATDQADAFRNRVASLQRAYQTLGIRLQLEGPSPPFNFARLHLEETPAAAI</sequence>
<name>D0MD09_RHOM4</name>
<dbReference type="STRING" id="518766.Rmar_0213"/>
<comment type="subcellular location">
    <subcellularLocation>
        <location evidence="2">Gas vesicle</location>
    </subcellularLocation>
</comment>
<keyword evidence="5" id="KW-1185">Reference proteome</keyword>
<proteinExistence type="inferred from homology"/>
<dbReference type="EMBL" id="CP001807">
    <property type="protein sequence ID" value="ACY47119.1"/>
    <property type="molecule type" value="Genomic_DNA"/>
</dbReference>
<dbReference type="InterPro" id="IPR009430">
    <property type="entry name" value="GvpL/GvpF"/>
</dbReference>
<dbReference type="OrthoDB" id="146444at2"/>
<dbReference type="GO" id="GO:0031412">
    <property type="term" value="P:gas vesicle organization"/>
    <property type="evidence" value="ECO:0007669"/>
    <property type="project" value="InterPro"/>
</dbReference>
<dbReference type="PANTHER" id="PTHR36852">
    <property type="entry name" value="PROTEIN GVPL 2"/>
    <property type="match status" value="1"/>
</dbReference>
<gene>
    <name evidence="4" type="ordered locus">Rmar_0213</name>
</gene>
<evidence type="ECO:0000313" key="5">
    <source>
        <dbReference type="Proteomes" id="UP000002221"/>
    </source>
</evidence>
<evidence type="ECO:0000256" key="3">
    <source>
        <dbReference type="ARBA" id="ARBA00035643"/>
    </source>
</evidence>
<comment type="similarity">
    <text evidence="3">Belongs to the gas vesicle GvpF/GvpL family.</text>
</comment>
<dbReference type="Pfam" id="PF06386">
    <property type="entry name" value="GvpL_GvpF"/>
    <property type="match status" value="1"/>
</dbReference>
<dbReference type="GO" id="GO:0031411">
    <property type="term" value="C:gas vesicle"/>
    <property type="evidence" value="ECO:0007669"/>
    <property type="project" value="UniProtKB-SubCell"/>
</dbReference>
<dbReference type="Proteomes" id="UP000002221">
    <property type="component" value="Chromosome"/>
</dbReference>
<keyword evidence="1" id="KW-0304">Gas vesicle</keyword>
<protein>
    <submittedName>
        <fullName evidence="4">Gas vesicle synthesis GvpLGvpF</fullName>
    </submittedName>
</protein>
<reference evidence="4 5" key="1">
    <citation type="journal article" date="2009" name="Stand. Genomic Sci.">
        <title>Complete genome sequence of Rhodothermus marinus type strain (R-10).</title>
        <authorList>
            <person name="Nolan M."/>
            <person name="Tindall B.J."/>
            <person name="Pomrenke H."/>
            <person name="Lapidus A."/>
            <person name="Copeland A."/>
            <person name="Glavina Del Rio T."/>
            <person name="Lucas S."/>
            <person name="Chen F."/>
            <person name="Tice H."/>
            <person name="Cheng J.F."/>
            <person name="Saunders E."/>
            <person name="Han C."/>
            <person name="Bruce D."/>
            <person name="Goodwin L."/>
            <person name="Chain P."/>
            <person name="Pitluck S."/>
            <person name="Ovchinikova G."/>
            <person name="Pati A."/>
            <person name="Ivanova N."/>
            <person name="Mavromatis K."/>
            <person name="Chen A."/>
            <person name="Palaniappan K."/>
            <person name="Land M."/>
            <person name="Hauser L."/>
            <person name="Chang Y.J."/>
            <person name="Jeffries C.D."/>
            <person name="Brettin T."/>
            <person name="Goker M."/>
            <person name="Bristow J."/>
            <person name="Eisen J.A."/>
            <person name="Markowitz V."/>
            <person name="Hugenholtz P."/>
            <person name="Kyrpides N.C."/>
            <person name="Klenk H.P."/>
            <person name="Detter J.C."/>
        </authorList>
    </citation>
    <scope>NUCLEOTIDE SEQUENCE [LARGE SCALE GENOMIC DNA]</scope>
    <source>
        <strain evidence="5">ATCC 43812 / DSM 4252 / R-10</strain>
    </source>
</reference>
<evidence type="ECO:0000256" key="2">
    <source>
        <dbReference type="ARBA" id="ARBA00035108"/>
    </source>
</evidence>
<accession>D0MD09</accession>
<dbReference type="PANTHER" id="PTHR36852:SF1">
    <property type="entry name" value="PROTEIN GVPL 2"/>
    <property type="match status" value="1"/>
</dbReference>